<organism evidence="2 3">
    <name type="scientific">Crotalaria pallida</name>
    <name type="common">Smooth rattlebox</name>
    <name type="synonym">Crotalaria striata</name>
    <dbReference type="NCBI Taxonomy" id="3830"/>
    <lineage>
        <taxon>Eukaryota</taxon>
        <taxon>Viridiplantae</taxon>
        <taxon>Streptophyta</taxon>
        <taxon>Embryophyta</taxon>
        <taxon>Tracheophyta</taxon>
        <taxon>Spermatophyta</taxon>
        <taxon>Magnoliopsida</taxon>
        <taxon>eudicotyledons</taxon>
        <taxon>Gunneridae</taxon>
        <taxon>Pentapetalae</taxon>
        <taxon>rosids</taxon>
        <taxon>fabids</taxon>
        <taxon>Fabales</taxon>
        <taxon>Fabaceae</taxon>
        <taxon>Papilionoideae</taxon>
        <taxon>50 kb inversion clade</taxon>
        <taxon>genistoids sensu lato</taxon>
        <taxon>core genistoids</taxon>
        <taxon>Crotalarieae</taxon>
        <taxon>Crotalaria</taxon>
    </lineage>
</organism>
<keyword evidence="1" id="KW-0812">Transmembrane</keyword>
<evidence type="ECO:0000313" key="3">
    <source>
        <dbReference type="Proteomes" id="UP001372338"/>
    </source>
</evidence>
<feature type="transmembrane region" description="Helical" evidence="1">
    <location>
        <begin position="189"/>
        <end position="219"/>
    </location>
</feature>
<dbReference type="PANTHER" id="PTHR31680:SF12">
    <property type="entry name" value="OS11G0587300 PROTEIN"/>
    <property type="match status" value="1"/>
</dbReference>
<dbReference type="Proteomes" id="UP001372338">
    <property type="component" value="Unassembled WGS sequence"/>
</dbReference>
<reference evidence="2 3" key="1">
    <citation type="submission" date="2024-01" db="EMBL/GenBank/DDBJ databases">
        <title>The genomes of 5 underutilized Papilionoideae crops provide insights into root nodulation and disease resistanc.</title>
        <authorList>
            <person name="Yuan L."/>
        </authorList>
    </citation>
    <scope>NUCLEOTIDE SEQUENCE [LARGE SCALE GENOMIC DNA]</scope>
    <source>
        <strain evidence="2">ZHUSHIDOU_FW_LH</strain>
        <tissue evidence="2">Leaf</tissue>
    </source>
</reference>
<keyword evidence="3" id="KW-1185">Reference proteome</keyword>
<dbReference type="InterPro" id="IPR033334">
    <property type="entry name" value="LNG1/2"/>
</dbReference>
<dbReference type="PANTHER" id="PTHR31680">
    <property type="entry name" value="LONGIFOLIA PROTEIN"/>
    <property type="match status" value="1"/>
</dbReference>
<protein>
    <submittedName>
        <fullName evidence="2">Uncharacterized protein</fullName>
    </submittedName>
</protein>
<proteinExistence type="predicted"/>
<accession>A0AAN9HQ81</accession>
<gene>
    <name evidence="2" type="ORF">RIF29_39935</name>
</gene>
<dbReference type="AlphaFoldDB" id="A0AAN9HQ81"/>
<name>A0AAN9HQ81_CROPI</name>
<dbReference type="GO" id="GO:0051513">
    <property type="term" value="P:regulation of monopolar cell growth"/>
    <property type="evidence" value="ECO:0007669"/>
    <property type="project" value="InterPro"/>
</dbReference>
<feature type="transmembrane region" description="Helical" evidence="1">
    <location>
        <begin position="149"/>
        <end position="169"/>
    </location>
</feature>
<sequence>MGEVCSCLGENRLSLMLNKLDYYIVTTVDEVMDHLASARDPRRPYRLEEYREGRNLLDRCDKLLNSIAEITVQQPSPVSVLDSSFYRDDSCSPSPITKRCIDYKGLHEKHQLELDNLTLTTLPFKTLKFFTLAFIQYIKKTTLYLLSRGGWLMLFSVAIGTLGIVLMTFDGPHEKHLEELLEYFRCGLWWTTLGVASSIGLVSSMGFWQVTCISLLCFFRWELKVQGLYASYPLASMLPSFQFV</sequence>
<keyword evidence="1" id="KW-1133">Transmembrane helix</keyword>
<comment type="caution">
    <text evidence="2">The sequence shown here is derived from an EMBL/GenBank/DDBJ whole genome shotgun (WGS) entry which is preliminary data.</text>
</comment>
<evidence type="ECO:0000313" key="2">
    <source>
        <dbReference type="EMBL" id="KAK7245101.1"/>
    </source>
</evidence>
<evidence type="ECO:0000256" key="1">
    <source>
        <dbReference type="SAM" id="Phobius"/>
    </source>
</evidence>
<keyword evidence="1" id="KW-0472">Membrane</keyword>
<dbReference type="EMBL" id="JAYWIO010000008">
    <property type="protein sequence ID" value="KAK7245101.1"/>
    <property type="molecule type" value="Genomic_DNA"/>
</dbReference>